<dbReference type="Pfam" id="PF20097">
    <property type="entry name" value="DUF6487"/>
    <property type="match status" value="1"/>
</dbReference>
<dbReference type="Proteomes" id="UP000660021">
    <property type="component" value="Unassembled WGS sequence"/>
</dbReference>
<proteinExistence type="predicted"/>
<gene>
    <name evidence="2" type="ORF">H8S34_06305</name>
</gene>
<keyword evidence="3" id="KW-1185">Reference proteome</keyword>
<organism evidence="2 3">
    <name type="scientific">Pseudoflavonifractor hominis</name>
    <dbReference type="NCBI Taxonomy" id="2763059"/>
    <lineage>
        <taxon>Bacteria</taxon>
        <taxon>Bacillati</taxon>
        <taxon>Bacillota</taxon>
        <taxon>Clostridia</taxon>
        <taxon>Eubacteriales</taxon>
        <taxon>Oscillospiraceae</taxon>
        <taxon>Pseudoflavonifractor</taxon>
    </lineage>
</organism>
<reference evidence="2 3" key="1">
    <citation type="submission" date="2020-08" db="EMBL/GenBank/DDBJ databases">
        <title>Genome public.</title>
        <authorList>
            <person name="Liu C."/>
            <person name="Sun Q."/>
        </authorList>
    </citation>
    <scope>NUCLEOTIDE SEQUENCE [LARGE SCALE GENOMIC DNA]</scope>
    <source>
        <strain evidence="2 3">New-38</strain>
    </source>
</reference>
<accession>A0ABR7HSG6</accession>
<comment type="caution">
    <text evidence="2">The sequence shown here is derived from an EMBL/GenBank/DDBJ whole genome shotgun (WGS) entry which is preliminary data.</text>
</comment>
<dbReference type="RefSeq" id="WP_186963345.1">
    <property type="nucleotide sequence ID" value="NZ_JACOPR010000003.1"/>
</dbReference>
<evidence type="ECO:0000313" key="3">
    <source>
        <dbReference type="Proteomes" id="UP000660021"/>
    </source>
</evidence>
<dbReference type="InterPro" id="IPR045504">
    <property type="entry name" value="DUF6487"/>
</dbReference>
<feature type="domain" description="DUF6487" evidence="1">
    <location>
        <begin position="3"/>
        <end position="73"/>
    </location>
</feature>
<name>A0ABR7HSG6_9FIRM</name>
<sequence length="76" mass="8558">MKCLDCGAEMEQGTAECVGAGFESWYEFTSETEKAKKGIAGLFTRQTIAIPFTLAEHPAWHCPRCRKVLMWVDSKE</sequence>
<evidence type="ECO:0000259" key="1">
    <source>
        <dbReference type="Pfam" id="PF20097"/>
    </source>
</evidence>
<protein>
    <recommendedName>
        <fullName evidence="1">DUF6487 domain-containing protein</fullName>
    </recommendedName>
</protein>
<evidence type="ECO:0000313" key="2">
    <source>
        <dbReference type="EMBL" id="MBC5730443.1"/>
    </source>
</evidence>
<dbReference type="EMBL" id="JACOPR010000003">
    <property type="protein sequence ID" value="MBC5730443.1"/>
    <property type="molecule type" value="Genomic_DNA"/>
</dbReference>